<organism evidence="1 2">
    <name type="scientific">Circinella minor</name>
    <dbReference type="NCBI Taxonomy" id="1195481"/>
    <lineage>
        <taxon>Eukaryota</taxon>
        <taxon>Fungi</taxon>
        <taxon>Fungi incertae sedis</taxon>
        <taxon>Mucoromycota</taxon>
        <taxon>Mucoromycotina</taxon>
        <taxon>Mucoromycetes</taxon>
        <taxon>Mucorales</taxon>
        <taxon>Lichtheimiaceae</taxon>
        <taxon>Circinella</taxon>
    </lineage>
</organism>
<protein>
    <submittedName>
        <fullName evidence="1">Uncharacterized protein</fullName>
    </submittedName>
</protein>
<dbReference type="OrthoDB" id="2287896at2759"/>
<evidence type="ECO:0000313" key="2">
    <source>
        <dbReference type="Proteomes" id="UP000646827"/>
    </source>
</evidence>
<reference evidence="1 2" key="1">
    <citation type="submission" date="2020-12" db="EMBL/GenBank/DDBJ databases">
        <title>Metabolic potential, ecology and presence of endohyphal bacteria is reflected in genomic diversity of Mucoromycotina.</title>
        <authorList>
            <person name="Muszewska A."/>
            <person name="Okrasinska A."/>
            <person name="Steczkiewicz K."/>
            <person name="Drgas O."/>
            <person name="Orlowska M."/>
            <person name="Perlinska-Lenart U."/>
            <person name="Aleksandrzak-Piekarczyk T."/>
            <person name="Szatraj K."/>
            <person name="Zielenkiewicz U."/>
            <person name="Pilsyk S."/>
            <person name="Malc E."/>
            <person name="Mieczkowski P."/>
            <person name="Kruszewska J.S."/>
            <person name="Biernat P."/>
            <person name="Pawlowska J."/>
        </authorList>
    </citation>
    <scope>NUCLEOTIDE SEQUENCE [LARGE SCALE GENOMIC DNA]</scope>
    <source>
        <strain evidence="1 2">CBS 142.35</strain>
    </source>
</reference>
<accession>A0A8H7VDU1</accession>
<dbReference type="AlphaFoldDB" id="A0A8H7VDU1"/>
<gene>
    <name evidence="1" type="ORF">INT45_010797</name>
</gene>
<proteinExistence type="predicted"/>
<dbReference type="EMBL" id="JAEPRB010000363">
    <property type="protein sequence ID" value="KAG2216755.1"/>
    <property type="molecule type" value="Genomic_DNA"/>
</dbReference>
<dbReference type="Proteomes" id="UP000646827">
    <property type="component" value="Unassembled WGS sequence"/>
</dbReference>
<sequence>MIDDLQKLLQERKPLQYSIKLEINKIKDFQTTFEIEQELMKLGSGKTEATNVKHTFGKVADTWTSVGDVHQNFNIKTPSPGSSTSSGIKGKNATKKQELENLPSWLWSQKFDSTKEENERKLIETMKLFLTDFYVTCLRPEPTPPLNERTPFCEHVIPLIKYSNAVYQLLRVQWAEKSIDANKFIGICMHGEGPITKNLAVGIG</sequence>
<evidence type="ECO:0000313" key="1">
    <source>
        <dbReference type="EMBL" id="KAG2216755.1"/>
    </source>
</evidence>
<comment type="caution">
    <text evidence="1">The sequence shown here is derived from an EMBL/GenBank/DDBJ whole genome shotgun (WGS) entry which is preliminary data.</text>
</comment>
<keyword evidence="2" id="KW-1185">Reference proteome</keyword>
<name>A0A8H7VDU1_9FUNG</name>